<keyword evidence="2 4" id="KW-0238">DNA-binding</keyword>
<dbReference type="RefSeq" id="WP_211466665.1">
    <property type="nucleotide sequence ID" value="NZ_JAGSXH010000022.1"/>
</dbReference>
<comment type="caution">
    <text evidence="6">The sequence shown here is derived from an EMBL/GenBank/DDBJ whole genome shotgun (WGS) entry which is preliminary data.</text>
</comment>
<dbReference type="Pfam" id="PF16925">
    <property type="entry name" value="TetR_C_13"/>
    <property type="match status" value="1"/>
</dbReference>
<feature type="domain" description="HTH tetR-type" evidence="5">
    <location>
        <begin position="9"/>
        <end position="69"/>
    </location>
</feature>
<dbReference type="PANTHER" id="PTHR47506:SF6">
    <property type="entry name" value="HTH-TYPE TRANSCRIPTIONAL REPRESSOR NEMR"/>
    <property type="match status" value="1"/>
</dbReference>
<dbReference type="Gene3D" id="1.10.10.60">
    <property type="entry name" value="Homeodomain-like"/>
    <property type="match status" value="1"/>
</dbReference>
<dbReference type="EMBL" id="JAGSXH010000022">
    <property type="protein sequence ID" value="MBS2963198.1"/>
    <property type="molecule type" value="Genomic_DNA"/>
</dbReference>
<protein>
    <submittedName>
        <fullName evidence="6">TetR/AcrR family transcriptional regulator</fullName>
    </submittedName>
</protein>
<accession>A0A8J7WKW9</accession>
<dbReference type="InterPro" id="IPR036271">
    <property type="entry name" value="Tet_transcr_reg_TetR-rel_C_sf"/>
</dbReference>
<evidence type="ECO:0000256" key="1">
    <source>
        <dbReference type="ARBA" id="ARBA00023015"/>
    </source>
</evidence>
<dbReference type="InterPro" id="IPR009057">
    <property type="entry name" value="Homeodomain-like_sf"/>
</dbReference>
<evidence type="ECO:0000259" key="5">
    <source>
        <dbReference type="PROSITE" id="PS50977"/>
    </source>
</evidence>
<dbReference type="AlphaFoldDB" id="A0A8J7WKW9"/>
<evidence type="ECO:0000256" key="4">
    <source>
        <dbReference type="PROSITE-ProRule" id="PRU00335"/>
    </source>
</evidence>
<evidence type="ECO:0000313" key="7">
    <source>
        <dbReference type="Proteomes" id="UP000677913"/>
    </source>
</evidence>
<dbReference type="InterPro" id="IPR001647">
    <property type="entry name" value="HTH_TetR"/>
</dbReference>
<dbReference type="PANTHER" id="PTHR47506">
    <property type="entry name" value="TRANSCRIPTIONAL REGULATORY PROTEIN"/>
    <property type="match status" value="1"/>
</dbReference>
<gene>
    <name evidence="6" type="ORF">KGA66_09085</name>
</gene>
<proteinExistence type="predicted"/>
<dbReference type="PROSITE" id="PS50977">
    <property type="entry name" value="HTH_TETR_2"/>
    <property type="match status" value="1"/>
</dbReference>
<dbReference type="Proteomes" id="UP000677913">
    <property type="component" value="Unassembled WGS sequence"/>
</dbReference>
<dbReference type="InterPro" id="IPR011075">
    <property type="entry name" value="TetR_C"/>
</dbReference>
<name>A0A8J7WKW9_9ACTN</name>
<dbReference type="Pfam" id="PF00440">
    <property type="entry name" value="TetR_N"/>
    <property type="match status" value="1"/>
</dbReference>
<dbReference type="GO" id="GO:0003677">
    <property type="term" value="F:DNA binding"/>
    <property type="evidence" value="ECO:0007669"/>
    <property type="project" value="UniProtKB-UniRule"/>
</dbReference>
<evidence type="ECO:0000313" key="6">
    <source>
        <dbReference type="EMBL" id="MBS2963198.1"/>
    </source>
</evidence>
<organism evidence="6 7">
    <name type="scientific">Actinocrinis puniceicyclus</name>
    <dbReference type="NCBI Taxonomy" id="977794"/>
    <lineage>
        <taxon>Bacteria</taxon>
        <taxon>Bacillati</taxon>
        <taxon>Actinomycetota</taxon>
        <taxon>Actinomycetes</taxon>
        <taxon>Catenulisporales</taxon>
        <taxon>Actinospicaceae</taxon>
        <taxon>Actinocrinis</taxon>
    </lineage>
</organism>
<keyword evidence="1" id="KW-0805">Transcription regulation</keyword>
<evidence type="ECO:0000256" key="2">
    <source>
        <dbReference type="ARBA" id="ARBA00023125"/>
    </source>
</evidence>
<sequence>MTVRVSKGEATRLAVLDEATRTAARLGLSGLTIGSLAARLELSKSGLFAHFKSKESLQMQVLERARDLFAEEVLRPALRAPRGEPRVRALFERWLAAITEGGSECLFVSASAEFDDQPGPVRDQLVRDHRDFADSVAQMFRTGIAQGEFRADADPEQFAHDLHGVMLGFFHARRLLDDPRAQEWARRAFEALLAAVRVPPPAQSGPAAHTDGARPTAR</sequence>
<dbReference type="SUPFAM" id="SSF48498">
    <property type="entry name" value="Tetracyclin repressor-like, C-terminal domain"/>
    <property type="match status" value="1"/>
</dbReference>
<keyword evidence="3" id="KW-0804">Transcription</keyword>
<dbReference type="SUPFAM" id="SSF46689">
    <property type="entry name" value="Homeodomain-like"/>
    <property type="match status" value="1"/>
</dbReference>
<reference evidence="6" key="1">
    <citation type="submission" date="2021-04" db="EMBL/GenBank/DDBJ databases">
        <title>Genome based classification of Actinospica acidithermotolerans sp. nov., an actinobacterium isolated from an Indonesian hot spring.</title>
        <authorList>
            <person name="Kusuma A.B."/>
            <person name="Putra K.E."/>
            <person name="Nafisah S."/>
            <person name="Loh J."/>
            <person name="Nouioui I."/>
            <person name="Goodfellow M."/>
        </authorList>
    </citation>
    <scope>NUCLEOTIDE SEQUENCE</scope>
    <source>
        <strain evidence="6">DSM 45618</strain>
    </source>
</reference>
<evidence type="ECO:0000256" key="3">
    <source>
        <dbReference type="ARBA" id="ARBA00023163"/>
    </source>
</evidence>
<dbReference type="Gene3D" id="1.10.357.10">
    <property type="entry name" value="Tetracycline Repressor, domain 2"/>
    <property type="match status" value="1"/>
</dbReference>
<keyword evidence="7" id="KW-1185">Reference proteome</keyword>
<feature type="DNA-binding region" description="H-T-H motif" evidence="4">
    <location>
        <begin position="32"/>
        <end position="51"/>
    </location>
</feature>